<dbReference type="InterPro" id="IPR009057">
    <property type="entry name" value="Homeodomain-like_sf"/>
</dbReference>
<proteinExistence type="predicted"/>
<feature type="compositionally biased region" description="Polar residues" evidence="7">
    <location>
        <begin position="22"/>
        <end position="37"/>
    </location>
</feature>
<dbReference type="SUPFAM" id="SSF46689">
    <property type="entry name" value="Homeodomain-like"/>
    <property type="match status" value="1"/>
</dbReference>
<feature type="compositionally biased region" description="Basic residues" evidence="7">
    <location>
        <begin position="88"/>
        <end position="98"/>
    </location>
</feature>
<comment type="subcellular location">
    <subcellularLocation>
        <location evidence="1 5 6">Nucleus</location>
    </subcellularLocation>
</comment>
<dbReference type="CDD" id="cd00086">
    <property type="entry name" value="homeodomain"/>
    <property type="match status" value="1"/>
</dbReference>
<dbReference type="OrthoDB" id="6159439at2759"/>
<dbReference type="PANTHER" id="PTHR24324">
    <property type="entry name" value="HOMEOBOX PROTEIN HHEX"/>
    <property type="match status" value="1"/>
</dbReference>
<dbReference type="KEGG" id="lel:PVL30_004821"/>
<protein>
    <recommendedName>
        <fullName evidence="8">Homeobox domain-containing protein</fullName>
    </recommendedName>
</protein>
<sequence>MSETGLLSISGTKTSTSGNTNVNDSPTKTSPSLSQHQPQKRIRASGEVLNFLITEFNKNPNPSPDRRKVISDKAAMSEKAVRIWFQNRRAKQRKHERSRKLDTNAYHIQPHHSSSSTFDLIQRPTSSTTSTSTSPPQSFSNNSPSNIPIEINEKYSFIDCTSLSVGSWQRIKSGKHHFDLLKNNLFKLSPFNLNTIMTQVDLMVILSKKNQELNYFFLAMTNKDSRILFRIFYPLSAILLCSLHENSIEDKSTGLITNSNELRVNLCHQPKFSVYFFNGVNSSTNQWSICDDFSEGQQVSQAYTLNPKTYPNYDQDDINLSHSPSGIPHVIVGGRSALTYLSSYINANNSDYNSLQATSVPLIRPPPPPAPAAAAQSSTAVPTSYIQQHTQHNQHNHPIQYKHNSLDMSTGLSATALEFDLNSLWQNHNLTADPKTLASTANFNINQSPYSTTSSSQQYYQLEDTPQLMQSFNAQSQLQGQLNSNSNSNIIKYSSMTNVSNLNSAVGSNIIKTASTSPEDILSFHEQVVVNTHNLGKPAYTHTSEFVDFNDGTGSGLEFTTDFNFAIGLGEGDREHDRERENDLEGDFHEEVPASSQTQPLDLHQTMTVDFIDFNA</sequence>
<dbReference type="InterPro" id="IPR001356">
    <property type="entry name" value="HD"/>
</dbReference>
<dbReference type="PROSITE" id="PS50071">
    <property type="entry name" value="HOMEOBOX_2"/>
    <property type="match status" value="1"/>
</dbReference>
<dbReference type="GO" id="GO:0005634">
    <property type="term" value="C:nucleus"/>
    <property type="evidence" value="ECO:0007669"/>
    <property type="project" value="UniProtKB-SubCell"/>
</dbReference>
<dbReference type="InParanoid" id="A5E313"/>
<keyword evidence="3 5" id="KW-0371">Homeobox</keyword>
<dbReference type="eggNOG" id="KOG0486">
    <property type="taxonomic scope" value="Eukaryota"/>
</dbReference>
<keyword evidence="10" id="KW-1185">Reference proteome</keyword>
<dbReference type="Proteomes" id="UP000001996">
    <property type="component" value="Unassembled WGS sequence"/>
</dbReference>
<evidence type="ECO:0000256" key="7">
    <source>
        <dbReference type="SAM" id="MobiDB-lite"/>
    </source>
</evidence>
<dbReference type="GO" id="GO:0000978">
    <property type="term" value="F:RNA polymerase II cis-regulatory region sequence-specific DNA binding"/>
    <property type="evidence" value="ECO:0007669"/>
    <property type="project" value="TreeGrafter"/>
</dbReference>
<evidence type="ECO:0000256" key="4">
    <source>
        <dbReference type="ARBA" id="ARBA00023242"/>
    </source>
</evidence>
<feature type="region of interest" description="Disordered" evidence="7">
    <location>
        <begin position="86"/>
        <end position="146"/>
    </location>
</feature>
<gene>
    <name evidence="9" type="ORF">LELG_04000</name>
</gene>
<dbReference type="GO" id="GO:0000981">
    <property type="term" value="F:DNA-binding transcription factor activity, RNA polymerase II-specific"/>
    <property type="evidence" value="ECO:0007669"/>
    <property type="project" value="InterPro"/>
</dbReference>
<dbReference type="InterPro" id="IPR051000">
    <property type="entry name" value="Homeobox_DNA-bind_prot"/>
</dbReference>
<evidence type="ECO:0000256" key="6">
    <source>
        <dbReference type="RuleBase" id="RU000682"/>
    </source>
</evidence>
<evidence type="ECO:0000313" key="9">
    <source>
        <dbReference type="EMBL" id="EDK45821.1"/>
    </source>
</evidence>
<dbReference type="GeneID" id="5231896"/>
<dbReference type="Gene3D" id="1.10.10.60">
    <property type="entry name" value="Homeodomain-like"/>
    <property type="match status" value="1"/>
</dbReference>
<dbReference type="Pfam" id="PF00046">
    <property type="entry name" value="Homeodomain"/>
    <property type="match status" value="1"/>
</dbReference>
<evidence type="ECO:0000256" key="1">
    <source>
        <dbReference type="ARBA" id="ARBA00004123"/>
    </source>
</evidence>
<name>A5E313_LODEL</name>
<dbReference type="FunCoup" id="A5E313">
    <property type="interactions" value="797"/>
</dbReference>
<feature type="domain" description="Homeobox" evidence="8">
    <location>
        <begin position="35"/>
        <end position="95"/>
    </location>
</feature>
<dbReference type="SMART" id="SM00389">
    <property type="entry name" value="HOX"/>
    <property type="match status" value="1"/>
</dbReference>
<evidence type="ECO:0000256" key="3">
    <source>
        <dbReference type="ARBA" id="ARBA00023155"/>
    </source>
</evidence>
<dbReference type="InterPro" id="IPR017970">
    <property type="entry name" value="Homeobox_CS"/>
</dbReference>
<keyword evidence="4 5" id="KW-0539">Nucleus</keyword>
<keyword evidence="2 5" id="KW-0238">DNA-binding</keyword>
<feature type="region of interest" description="Disordered" evidence="7">
    <location>
        <begin position="1"/>
        <end position="41"/>
    </location>
</feature>
<reference evidence="9 10" key="1">
    <citation type="journal article" date="2009" name="Nature">
        <title>Evolution of pathogenicity and sexual reproduction in eight Candida genomes.</title>
        <authorList>
            <person name="Butler G."/>
            <person name="Rasmussen M.D."/>
            <person name="Lin M.F."/>
            <person name="Santos M.A."/>
            <person name="Sakthikumar S."/>
            <person name="Munro C.A."/>
            <person name="Rheinbay E."/>
            <person name="Grabherr M."/>
            <person name="Forche A."/>
            <person name="Reedy J.L."/>
            <person name="Agrafioti I."/>
            <person name="Arnaud M.B."/>
            <person name="Bates S."/>
            <person name="Brown A.J."/>
            <person name="Brunke S."/>
            <person name="Costanzo M.C."/>
            <person name="Fitzpatrick D.A."/>
            <person name="de Groot P.W."/>
            <person name="Harris D."/>
            <person name="Hoyer L.L."/>
            <person name="Hube B."/>
            <person name="Klis F.M."/>
            <person name="Kodira C."/>
            <person name="Lennard N."/>
            <person name="Logue M.E."/>
            <person name="Martin R."/>
            <person name="Neiman A.M."/>
            <person name="Nikolaou E."/>
            <person name="Quail M.A."/>
            <person name="Quinn J."/>
            <person name="Santos M.C."/>
            <person name="Schmitzberger F.F."/>
            <person name="Sherlock G."/>
            <person name="Shah P."/>
            <person name="Silverstein K.A."/>
            <person name="Skrzypek M.S."/>
            <person name="Soll D."/>
            <person name="Staggs R."/>
            <person name="Stansfield I."/>
            <person name="Stumpf M.P."/>
            <person name="Sudbery P.E."/>
            <person name="Srikantha T."/>
            <person name="Zeng Q."/>
            <person name="Berman J."/>
            <person name="Berriman M."/>
            <person name="Heitman J."/>
            <person name="Gow N.A."/>
            <person name="Lorenz M.C."/>
            <person name="Birren B.W."/>
            <person name="Kellis M."/>
            <person name="Cuomo C.A."/>
        </authorList>
    </citation>
    <scope>NUCLEOTIDE SEQUENCE [LARGE SCALE GENOMIC DNA]</scope>
    <source>
        <strain evidence="10">ATCC 11503 / BCRC 21390 / CBS 2605 / JCM 1781 / NBRC 1676 / NRRL YB-4239</strain>
    </source>
</reference>
<organism evidence="9 10">
    <name type="scientific">Lodderomyces elongisporus (strain ATCC 11503 / CBS 2605 / JCM 1781 / NBRC 1676 / NRRL YB-4239)</name>
    <name type="common">Yeast</name>
    <name type="synonym">Saccharomyces elongisporus</name>
    <dbReference type="NCBI Taxonomy" id="379508"/>
    <lineage>
        <taxon>Eukaryota</taxon>
        <taxon>Fungi</taxon>
        <taxon>Dikarya</taxon>
        <taxon>Ascomycota</taxon>
        <taxon>Saccharomycotina</taxon>
        <taxon>Pichiomycetes</taxon>
        <taxon>Debaryomycetaceae</taxon>
        <taxon>Candida/Lodderomyces clade</taxon>
        <taxon>Lodderomyces</taxon>
    </lineage>
</organism>
<feature type="DNA-binding region" description="Homeobox" evidence="5">
    <location>
        <begin position="37"/>
        <end position="96"/>
    </location>
</feature>
<accession>A5E313</accession>
<evidence type="ECO:0000256" key="2">
    <source>
        <dbReference type="ARBA" id="ARBA00023125"/>
    </source>
</evidence>
<evidence type="ECO:0000313" key="10">
    <source>
        <dbReference type="Proteomes" id="UP000001996"/>
    </source>
</evidence>
<dbReference type="STRING" id="379508.A5E313"/>
<feature type="region of interest" description="Disordered" evidence="7">
    <location>
        <begin position="358"/>
        <end position="383"/>
    </location>
</feature>
<dbReference type="GO" id="GO:0030154">
    <property type="term" value="P:cell differentiation"/>
    <property type="evidence" value="ECO:0007669"/>
    <property type="project" value="TreeGrafter"/>
</dbReference>
<feature type="compositionally biased region" description="Low complexity" evidence="7">
    <location>
        <begin position="1"/>
        <end position="21"/>
    </location>
</feature>
<dbReference type="EMBL" id="CH981528">
    <property type="protein sequence ID" value="EDK45821.1"/>
    <property type="molecule type" value="Genomic_DNA"/>
</dbReference>
<dbReference type="AlphaFoldDB" id="A5E313"/>
<dbReference type="PROSITE" id="PS00027">
    <property type="entry name" value="HOMEOBOX_1"/>
    <property type="match status" value="1"/>
</dbReference>
<dbReference type="HOGENOM" id="CLU_028430_0_0_1"/>
<dbReference type="VEuPathDB" id="FungiDB:LELG_04000"/>
<evidence type="ECO:0000256" key="5">
    <source>
        <dbReference type="PROSITE-ProRule" id="PRU00108"/>
    </source>
</evidence>
<dbReference type="PANTHER" id="PTHR24324:SF5">
    <property type="entry name" value="HEMATOPOIETICALLY-EXPRESSED HOMEOBOX PROTEIN HHEX"/>
    <property type="match status" value="1"/>
</dbReference>
<evidence type="ECO:0000259" key="8">
    <source>
        <dbReference type="PROSITE" id="PS50071"/>
    </source>
</evidence>
<feature type="compositionally biased region" description="Low complexity" evidence="7">
    <location>
        <begin position="124"/>
        <end position="146"/>
    </location>
</feature>